<dbReference type="RefSeq" id="WP_073411065.1">
    <property type="nucleotide sequence ID" value="NZ_FQWH01000014.1"/>
</dbReference>
<reference evidence="1 2" key="1">
    <citation type="submission" date="2016-11" db="EMBL/GenBank/DDBJ databases">
        <authorList>
            <person name="Jaros S."/>
            <person name="Januszkiewicz K."/>
            <person name="Wedrychowicz H."/>
        </authorList>
    </citation>
    <scope>NUCLEOTIDE SEQUENCE [LARGE SCALE GENOMIC DNA]</scope>
    <source>
        <strain evidence="1 2">DSM 6792</strain>
    </source>
</reference>
<evidence type="ECO:0000313" key="1">
    <source>
        <dbReference type="EMBL" id="SHH65512.1"/>
    </source>
</evidence>
<protein>
    <recommendedName>
        <fullName evidence="3">Phosphoribosylpyrophosphate synthetase</fullName>
    </recommendedName>
</protein>
<proteinExistence type="predicted"/>
<evidence type="ECO:0000313" key="2">
    <source>
        <dbReference type="Proteomes" id="UP000184112"/>
    </source>
</evidence>
<evidence type="ECO:0008006" key="3">
    <source>
        <dbReference type="Google" id="ProtNLM"/>
    </source>
</evidence>
<gene>
    <name evidence="1" type="ORF">SAMN05444388_114110</name>
</gene>
<accession>A0A1M5UR20</accession>
<dbReference type="EMBL" id="FQWH01000014">
    <property type="protein sequence ID" value="SHH65512.1"/>
    <property type="molecule type" value="Genomic_DNA"/>
</dbReference>
<organism evidence="1 2">
    <name type="scientific">Flavobacterium johnsoniae</name>
    <name type="common">Cytophaga johnsonae</name>
    <dbReference type="NCBI Taxonomy" id="986"/>
    <lineage>
        <taxon>Bacteria</taxon>
        <taxon>Pseudomonadati</taxon>
        <taxon>Bacteroidota</taxon>
        <taxon>Flavobacteriia</taxon>
        <taxon>Flavobacteriales</taxon>
        <taxon>Flavobacteriaceae</taxon>
        <taxon>Flavobacterium</taxon>
    </lineage>
</organism>
<dbReference type="AlphaFoldDB" id="A0A1M5UR20"/>
<dbReference type="Proteomes" id="UP000184112">
    <property type="component" value="Unassembled WGS sequence"/>
</dbReference>
<name>A0A1M5UR20_FLAJO</name>
<sequence>MKNYGNLIDAIADLRKRGYTEDFEIQSGTLNCAASDLQLHPEHFNVDESYRFEGETNPDDSSVIYAIASNNGEKGILIDAYGVYAENMTPQLAKKLTKHGY</sequence>